<dbReference type="EMBL" id="AP027266">
    <property type="protein sequence ID" value="BDW84875.1"/>
    <property type="molecule type" value="Genomic_DNA"/>
</dbReference>
<dbReference type="PANTHER" id="PTHR13789:SF309">
    <property type="entry name" value="PUTATIVE (AFU_ORTHOLOGUE AFUA_6G14510)-RELATED"/>
    <property type="match status" value="1"/>
</dbReference>
<protein>
    <recommendedName>
        <fullName evidence="3">FAD-binding domain-containing protein</fullName>
    </recommendedName>
</protein>
<dbReference type="InterPro" id="IPR036188">
    <property type="entry name" value="FAD/NAD-bd_sf"/>
</dbReference>
<dbReference type="Gene3D" id="3.50.50.60">
    <property type="entry name" value="FAD/NAD(P)-binding domain"/>
    <property type="match status" value="1"/>
</dbReference>
<dbReference type="PANTHER" id="PTHR13789">
    <property type="entry name" value="MONOOXYGENASE"/>
    <property type="match status" value="1"/>
</dbReference>
<keyword evidence="1" id="KW-0560">Oxidoreductase</keyword>
<dbReference type="GO" id="GO:0071949">
    <property type="term" value="F:FAD binding"/>
    <property type="evidence" value="ECO:0007669"/>
    <property type="project" value="InterPro"/>
</dbReference>
<evidence type="ECO:0000256" key="1">
    <source>
        <dbReference type="ARBA" id="ARBA00023002"/>
    </source>
</evidence>
<dbReference type="GO" id="GO:0004497">
    <property type="term" value="F:monooxygenase activity"/>
    <property type="evidence" value="ECO:0007669"/>
    <property type="project" value="UniProtKB-KW"/>
</dbReference>
<evidence type="ECO:0000259" key="3">
    <source>
        <dbReference type="Pfam" id="PF01494"/>
    </source>
</evidence>
<dbReference type="AlphaFoldDB" id="A0AA48H4W8"/>
<proteinExistence type="predicted"/>
<keyword evidence="2" id="KW-0503">Monooxygenase</keyword>
<dbReference type="SUPFAM" id="SSF51905">
    <property type="entry name" value="FAD/NAD(P)-binding domain"/>
    <property type="match status" value="1"/>
</dbReference>
<sequence length="373" mass="39695">MPGNVLVVGGGIGGLTAAIALCRKGFSVQIVERDPSWSVYGVGIIQQMNVVRAMKEIGVLDSYLSKARGFDRSTIFVGPGGVQEASFETPRLAGPEYPSNAGIRRKDLQEVLGDAAKAAGASIRLGVTVAAMADDGAGVDVTFSDGATARFDIVVGADGIYSRTRAAILPDAPKPRYTGQWVWRYNLPIPADLDGIHIFAGPCNAGLVPMTDDLMYLFLVSQEPEGHFQPVEGAAAAMRSRARMPAPQLVPHLDAITEDAGVVARPIEAVFLEHQPWHVGRVVLIGDAVHASSPHLAQGAGMAIEDALVLAEELARHDRPEAAFDAYRARRFDRVSHVALNSLKIGEMQMGLIPPFDVGALTGQTIRMMCGPI</sequence>
<organism evidence="4 5">
    <name type="scientific">Roseicyclus marinus</name>
    <dbReference type="NCBI Taxonomy" id="2161673"/>
    <lineage>
        <taxon>Bacteria</taxon>
        <taxon>Pseudomonadati</taxon>
        <taxon>Pseudomonadota</taxon>
        <taxon>Alphaproteobacteria</taxon>
        <taxon>Rhodobacterales</taxon>
        <taxon>Roseobacteraceae</taxon>
        <taxon>Roseicyclus</taxon>
    </lineage>
</organism>
<evidence type="ECO:0000256" key="2">
    <source>
        <dbReference type="ARBA" id="ARBA00023033"/>
    </source>
</evidence>
<evidence type="ECO:0000313" key="4">
    <source>
        <dbReference type="EMBL" id="BDW84875.1"/>
    </source>
</evidence>
<evidence type="ECO:0000313" key="5">
    <source>
        <dbReference type="Proteomes" id="UP001337723"/>
    </source>
</evidence>
<accession>A0AA48H4W8</accession>
<dbReference type="InterPro" id="IPR002938">
    <property type="entry name" value="FAD-bd"/>
</dbReference>
<name>A0AA48H4W8_9RHOB</name>
<feature type="domain" description="FAD-binding" evidence="3">
    <location>
        <begin position="4"/>
        <end position="338"/>
    </location>
</feature>
<dbReference type="PRINTS" id="PR00420">
    <property type="entry name" value="RNGMNOXGNASE"/>
</dbReference>
<dbReference type="InterPro" id="IPR050493">
    <property type="entry name" value="FAD-dep_Monooxygenase_BioMet"/>
</dbReference>
<dbReference type="Proteomes" id="UP001337723">
    <property type="component" value="Chromosome"/>
</dbReference>
<dbReference type="KEGG" id="rmai:MACH21_10520"/>
<dbReference type="NCBIfam" id="NF005313">
    <property type="entry name" value="PRK06847.1"/>
    <property type="match status" value="1"/>
</dbReference>
<reference evidence="4 5" key="1">
    <citation type="submission" date="2023-01" db="EMBL/GenBank/DDBJ databases">
        <title>Complete genome sequence of Roseicyclus marinus strain Dej080120_10.</title>
        <authorList>
            <person name="Ueki S."/>
            <person name="Maruyama F."/>
        </authorList>
    </citation>
    <scope>NUCLEOTIDE SEQUENCE [LARGE SCALE GENOMIC DNA]</scope>
    <source>
        <strain evidence="4 5">Dej080120_10</strain>
    </source>
</reference>
<dbReference type="Pfam" id="PF01494">
    <property type="entry name" value="FAD_binding_3"/>
    <property type="match status" value="1"/>
</dbReference>
<gene>
    <name evidence="4" type="ORF">MACH21_10520</name>
</gene>
<keyword evidence="5" id="KW-1185">Reference proteome</keyword>